<evidence type="ECO:0000313" key="2">
    <source>
        <dbReference type="EMBL" id="QOJ79659.1"/>
    </source>
</evidence>
<dbReference type="GO" id="GO:0003677">
    <property type="term" value="F:DNA binding"/>
    <property type="evidence" value="ECO:0007669"/>
    <property type="project" value="InterPro"/>
</dbReference>
<dbReference type="GeneID" id="59149067"/>
<dbReference type="EMBL" id="CP062310">
    <property type="protein sequence ID" value="QOJ79659.1"/>
    <property type="molecule type" value="Genomic_DNA"/>
</dbReference>
<dbReference type="Proteomes" id="UP000594121">
    <property type="component" value="Chromosome"/>
</dbReference>
<dbReference type="GO" id="GO:0006352">
    <property type="term" value="P:DNA-templated transcription initiation"/>
    <property type="evidence" value="ECO:0007669"/>
    <property type="project" value="InterPro"/>
</dbReference>
<sequence>MTVEFEKILSELTDTERRIVEYFLRNGGSAKDIASALNVSERTVYKALYKYRKLARENGIDPSAFYLRGTLQPASLPPIREPVVAPDHTRRDLIDRIKKEVLKEITEVLERSVREAVLSAFEELFIASEPNLKPVTAPKYTAVFANSGPSVALFERLVENLERLNYNFESLSKKLELIQRVNTSYASPQEPAIRDKSPSPLDNALPSFVKDNPWIEVLQRKYMPR</sequence>
<keyword evidence="3" id="KW-1185">Reference proteome</keyword>
<dbReference type="KEGG" id="thel:IG193_04185"/>
<dbReference type="InterPro" id="IPR013324">
    <property type="entry name" value="RNA_pol_sigma_r3/r4-like"/>
</dbReference>
<dbReference type="InParanoid" id="A0A7L9FIR5"/>
<accession>A0A7L9FIR5</accession>
<reference evidence="2 3" key="1">
    <citation type="submission" date="2020-10" db="EMBL/GenBank/DDBJ databases">
        <title>Thermofilum lucidum 3507LT sp. nov. a novel member of Thermofilaceae family isolated from Chile hot spring, and proposal of description order Thermofilales.</title>
        <authorList>
            <person name="Zayulina K.S."/>
            <person name="Elcheninov A.G."/>
            <person name="Toshchakov S.V."/>
            <person name="Kublanov I.V."/>
        </authorList>
    </citation>
    <scope>NUCLEOTIDE SEQUENCE [LARGE SCALE GENOMIC DNA]</scope>
    <source>
        <strain evidence="2 3">3507LT</strain>
    </source>
</reference>
<evidence type="ECO:0000259" key="1">
    <source>
        <dbReference type="Pfam" id="PF08281"/>
    </source>
</evidence>
<dbReference type="Gene3D" id="1.10.10.10">
    <property type="entry name" value="Winged helix-like DNA-binding domain superfamily/Winged helix DNA-binding domain"/>
    <property type="match status" value="1"/>
</dbReference>
<dbReference type="AlphaFoldDB" id="A0A7L9FIR5"/>
<dbReference type="SUPFAM" id="SSF88659">
    <property type="entry name" value="Sigma3 and sigma4 domains of RNA polymerase sigma factors"/>
    <property type="match status" value="1"/>
</dbReference>
<feature type="domain" description="RNA polymerase sigma factor 70 region 4 type 2" evidence="1">
    <location>
        <begin position="4"/>
        <end position="53"/>
    </location>
</feature>
<dbReference type="InterPro" id="IPR013249">
    <property type="entry name" value="RNA_pol_sigma70_r4_t2"/>
</dbReference>
<dbReference type="InterPro" id="IPR036388">
    <property type="entry name" value="WH-like_DNA-bd_sf"/>
</dbReference>
<evidence type="ECO:0000313" key="3">
    <source>
        <dbReference type="Proteomes" id="UP000594121"/>
    </source>
</evidence>
<dbReference type="RefSeq" id="WP_192819631.1">
    <property type="nucleotide sequence ID" value="NZ_CP062310.1"/>
</dbReference>
<dbReference type="GO" id="GO:0016987">
    <property type="term" value="F:sigma factor activity"/>
    <property type="evidence" value="ECO:0007669"/>
    <property type="project" value="InterPro"/>
</dbReference>
<proteinExistence type="predicted"/>
<organism evidence="2 3">
    <name type="scientific">Infirmifilum lucidum</name>
    <dbReference type="NCBI Taxonomy" id="2776706"/>
    <lineage>
        <taxon>Archaea</taxon>
        <taxon>Thermoproteota</taxon>
        <taxon>Thermoprotei</taxon>
        <taxon>Thermofilales</taxon>
        <taxon>Thermofilaceae</taxon>
        <taxon>Infirmifilum</taxon>
    </lineage>
</organism>
<name>A0A7L9FIR5_9CREN</name>
<dbReference type="Pfam" id="PF08281">
    <property type="entry name" value="Sigma70_r4_2"/>
    <property type="match status" value="1"/>
</dbReference>
<gene>
    <name evidence="2" type="ORF">IG193_04185</name>
</gene>
<protein>
    <submittedName>
        <fullName evidence="2">Helix-turn-helix domain-containing protein</fullName>
    </submittedName>
</protein>